<keyword evidence="4" id="KW-0479">Metal-binding</keyword>
<evidence type="ECO:0000313" key="13">
    <source>
        <dbReference type="EMBL" id="MDI9859921.1"/>
    </source>
</evidence>
<dbReference type="Gene3D" id="3.40.50.10330">
    <property type="entry name" value="Probable inorganic polyphosphate/atp-NAD kinase, domain 1"/>
    <property type="match status" value="1"/>
</dbReference>
<evidence type="ECO:0000256" key="3">
    <source>
        <dbReference type="ARBA" id="ARBA00022679"/>
    </source>
</evidence>
<keyword evidence="5" id="KW-0547">Nucleotide-binding</keyword>
<evidence type="ECO:0000256" key="7">
    <source>
        <dbReference type="ARBA" id="ARBA00022840"/>
    </source>
</evidence>
<evidence type="ECO:0000256" key="11">
    <source>
        <dbReference type="ARBA" id="ARBA00023264"/>
    </source>
</evidence>
<evidence type="ECO:0000256" key="5">
    <source>
        <dbReference type="ARBA" id="ARBA00022741"/>
    </source>
</evidence>
<gene>
    <name evidence="13" type="ORF">QM524_11935</name>
</gene>
<accession>A0ABT6Y8P9</accession>
<keyword evidence="11" id="KW-1208">Phospholipid metabolism</keyword>
<dbReference type="PANTHER" id="PTHR12358:SF106">
    <property type="entry name" value="LIPID KINASE YEGS"/>
    <property type="match status" value="1"/>
</dbReference>
<feature type="domain" description="DAGKc" evidence="12">
    <location>
        <begin position="1"/>
        <end position="125"/>
    </location>
</feature>
<dbReference type="InterPro" id="IPR005218">
    <property type="entry name" value="Diacylglycerol/lipid_kinase"/>
</dbReference>
<evidence type="ECO:0000256" key="6">
    <source>
        <dbReference type="ARBA" id="ARBA00022777"/>
    </source>
</evidence>
<dbReference type="SUPFAM" id="SSF111331">
    <property type="entry name" value="NAD kinase/diacylglycerol kinase-like"/>
    <property type="match status" value="1"/>
</dbReference>
<name>A0ABT6Y8P9_9BACT</name>
<dbReference type="RefSeq" id="WP_283344773.1">
    <property type="nucleotide sequence ID" value="NZ_JASHIF010000009.1"/>
</dbReference>
<organism evidence="13 14">
    <name type="scientific">Flectobacillus roseus</name>
    <dbReference type="NCBI Taxonomy" id="502259"/>
    <lineage>
        <taxon>Bacteria</taxon>
        <taxon>Pseudomonadati</taxon>
        <taxon>Bacteroidota</taxon>
        <taxon>Cytophagia</taxon>
        <taxon>Cytophagales</taxon>
        <taxon>Flectobacillaceae</taxon>
        <taxon>Flectobacillus</taxon>
    </lineage>
</organism>
<dbReference type="EMBL" id="JASHIF010000009">
    <property type="protein sequence ID" value="MDI9859921.1"/>
    <property type="molecule type" value="Genomic_DNA"/>
</dbReference>
<evidence type="ECO:0000256" key="9">
    <source>
        <dbReference type="ARBA" id="ARBA00023098"/>
    </source>
</evidence>
<protein>
    <submittedName>
        <fullName evidence="13">Diacylglycerol kinase family lipid kinase</fullName>
    </submittedName>
</protein>
<dbReference type="InterPro" id="IPR017438">
    <property type="entry name" value="ATP-NAD_kinase_N"/>
</dbReference>
<evidence type="ECO:0000313" key="14">
    <source>
        <dbReference type="Proteomes" id="UP001236507"/>
    </source>
</evidence>
<keyword evidence="8" id="KW-0460">Magnesium</keyword>
<keyword evidence="10" id="KW-0594">Phospholipid biosynthesis</keyword>
<dbReference type="InterPro" id="IPR016064">
    <property type="entry name" value="NAD/diacylglycerol_kinase_sf"/>
</dbReference>
<dbReference type="NCBIfam" id="TIGR00147">
    <property type="entry name" value="YegS/Rv2252/BmrU family lipid kinase"/>
    <property type="match status" value="1"/>
</dbReference>
<dbReference type="Proteomes" id="UP001236507">
    <property type="component" value="Unassembled WGS sequence"/>
</dbReference>
<evidence type="ECO:0000259" key="12">
    <source>
        <dbReference type="PROSITE" id="PS50146"/>
    </source>
</evidence>
<keyword evidence="7" id="KW-0067">ATP-binding</keyword>
<dbReference type="GO" id="GO:0016301">
    <property type="term" value="F:kinase activity"/>
    <property type="evidence" value="ECO:0007669"/>
    <property type="project" value="UniProtKB-KW"/>
</dbReference>
<evidence type="ECO:0000256" key="4">
    <source>
        <dbReference type="ARBA" id="ARBA00022723"/>
    </source>
</evidence>
<keyword evidence="9" id="KW-0443">Lipid metabolism</keyword>
<dbReference type="Gene3D" id="2.60.200.40">
    <property type="match status" value="1"/>
</dbReference>
<dbReference type="Pfam" id="PF00781">
    <property type="entry name" value="DAGK_cat"/>
    <property type="match status" value="1"/>
</dbReference>
<keyword evidence="6 13" id="KW-0418">Kinase</keyword>
<dbReference type="InterPro" id="IPR001206">
    <property type="entry name" value="Diacylglycerol_kinase_cat_dom"/>
</dbReference>
<dbReference type="SMART" id="SM00046">
    <property type="entry name" value="DAGKc"/>
    <property type="match status" value="1"/>
</dbReference>
<proteinExistence type="predicted"/>
<evidence type="ECO:0000256" key="2">
    <source>
        <dbReference type="ARBA" id="ARBA00022516"/>
    </source>
</evidence>
<dbReference type="InterPro" id="IPR050187">
    <property type="entry name" value="Lipid_Phosphate_FormReg"/>
</dbReference>
<evidence type="ECO:0000256" key="8">
    <source>
        <dbReference type="ARBA" id="ARBA00022842"/>
    </source>
</evidence>
<dbReference type="InterPro" id="IPR045540">
    <property type="entry name" value="YegS/DAGK_C"/>
</dbReference>
<evidence type="ECO:0000256" key="10">
    <source>
        <dbReference type="ARBA" id="ARBA00023209"/>
    </source>
</evidence>
<evidence type="ECO:0000256" key="1">
    <source>
        <dbReference type="ARBA" id="ARBA00001946"/>
    </source>
</evidence>
<comment type="caution">
    <text evidence="13">The sequence shown here is derived from an EMBL/GenBank/DDBJ whole genome shotgun (WGS) entry which is preliminary data.</text>
</comment>
<dbReference type="Pfam" id="PF19279">
    <property type="entry name" value="YegS_C"/>
    <property type="match status" value="1"/>
</dbReference>
<sequence length="290" mass="31648">MIWFVLNPKSGTTTPAKRNKIIQAINKQANCRLILTEYAGHATEIAQQAVQQGISRVVAVGGDGTVNEVARGLVGSDTALGIIPIGSGNGLARHLNIPLKIDKAIQFAIQQPTAQIDACYLNEIPFFCTAGVGFDAFVANEFAQQDSRGLKTYAKMSLKSFRTYKPEAYVISHQGKDYAKMAFSITFANATQYGNNALISPKSKIDDGLIDLVILKPFPFGAAPIIGVRLFRGTLPNSRYIDMEVSEDYVLKSEKPLLIHFDGEPLQLDTNEIRVYIKPKSLKVVAGVVE</sequence>
<dbReference type="PANTHER" id="PTHR12358">
    <property type="entry name" value="SPHINGOSINE KINASE"/>
    <property type="match status" value="1"/>
</dbReference>
<keyword evidence="3" id="KW-0808">Transferase</keyword>
<keyword evidence="14" id="KW-1185">Reference proteome</keyword>
<keyword evidence="2" id="KW-0444">Lipid biosynthesis</keyword>
<reference evidence="13 14" key="1">
    <citation type="submission" date="2023-05" db="EMBL/GenBank/DDBJ databases">
        <title>Novel species of genus Flectobacillus isolated from stream in China.</title>
        <authorList>
            <person name="Lu H."/>
        </authorList>
    </citation>
    <scope>NUCLEOTIDE SEQUENCE [LARGE SCALE GENOMIC DNA]</scope>
    <source>
        <strain evidence="13 14">KCTC 42575</strain>
    </source>
</reference>
<dbReference type="PROSITE" id="PS50146">
    <property type="entry name" value="DAGK"/>
    <property type="match status" value="1"/>
</dbReference>
<comment type="cofactor">
    <cofactor evidence="1">
        <name>Mg(2+)</name>
        <dbReference type="ChEBI" id="CHEBI:18420"/>
    </cofactor>
</comment>